<protein>
    <submittedName>
        <fullName evidence="2">Uncharacterized protein</fullName>
    </submittedName>
</protein>
<feature type="region of interest" description="Disordered" evidence="1">
    <location>
        <begin position="1"/>
        <end position="99"/>
    </location>
</feature>
<organism evidence="2 3">
    <name type="scientific">Labilithrix luteola</name>
    <dbReference type="NCBI Taxonomy" id="1391654"/>
    <lineage>
        <taxon>Bacteria</taxon>
        <taxon>Pseudomonadati</taxon>
        <taxon>Myxococcota</taxon>
        <taxon>Polyangia</taxon>
        <taxon>Polyangiales</taxon>
        <taxon>Labilitrichaceae</taxon>
        <taxon>Labilithrix</taxon>
    </lineage>
</organism>
<gene>
    <name evidence="2" type="ORF">AKJ09_03893</name>
</gene>
<feature type="compositionally biased region" description="Basic residues" evidence="1">
    <location>
        <begin position="1"/>
        <end position="15"/>
    </location>
</feature>
<sequence>MVRARAVRRSARARGARGEGRSSEHGVPLGGRRACAGRARARRSRAARGGVTARPGSTLRESDLSGIRCATGGRGNQSAYRARHDDGPNTAKIHRSSQI</sequence>
<reference evidence="2 3" key="1">
    <citation type="submission" date="2015-08" db="EMBL/GenBank/DDBJ databases">
        <authorList>
            <person name="Babu N.S."/>
            <person name="Beckwith C.J."/>
            <person name="Beseler K.G."/>
            <person name="Brison A."/>
            <person name="Carone J.V."/>
            <person name="Caskin T.P."/>
            <person name="Diamond M."/>
            <person name="Durham M.E."/>
            <person name="Foxe J.M."/>
            <person name="Go M."/>
            <person name="Henderson B.A."/>
            <person name="Jones I.B."/>
            <person name="McGettigan J.A."/>
            <person name="Micheletti S.J."/>
            <person name="Nasrallah M.E."/>
            <person name="Ortiz D."/>
            <person name="Piller C.R."/>
            <person name="Privatt S.R."/>
            <person name="Schneider S.L."/>
            <person name="Sharp S."/>
            <person name="Smith T.C."/>
            <person name="Stanton J.D."/>
            <person name="Ullery H.E."/>
            <person name="Wilson R.J."/>
            <person name="Serrano M.G."/>
            <person name="Buck G."/>
            <person name="Lee V."/>
            <person name="Wang Y."/>
            <person name="Carvalho R."/>
            <person name="Voegtly L."/>
            <person name="Shi R."/>
            <person name="Duckworth R."/>
            <person name="Johnson A."/>
            <person name="Loviza R."/>
            <person name="Walstead R."/>
            <person name="Shah Z."/>
            <person name="Kiflezghi M."/>
            <person name="Wade K."/>
            <person name="Ball S.L."/>
            <person name="Bradley K.W."/>
            <person name="Asai D.J."/>
            <person name="Bowman C.A."/>
            <person name="Russell D.A."/>
            <person name="Pope W.H."/>
            <person name="Jacobs-Sera D."/>
            <person name="Hendrix R.W."/>
            <person name="Hatfull G.F."/>
        </authorList>
    </citation>
    <scope>NUCLEOTIDE SEQUENCE [LARGE SCALE GENOMIC DNA]</scope>
    <source>
        <strain evidence="2 3">DSM 27648</strain>
    </source>
</reference>
<dbReference type="KEGG" id="llu:AKJ09_03893"/>
<name>A0A0K1PVT9_9BACT</name>
<dbReference type="EMBL" id="CP012333">
    <property type="protein sequence ID" value="AKU97229.1"/>
    <property type="molecule type" value="Genomic_DNA"/>
</dbReference>
<dbReference type="AlphaFoldDB" id="A0A0K1PVT9"/>
<dbReference type="Proteomes" id="UP000064967">
    <property type="component" value="Chromosome"/>
</dbReference>
<accession>A0A0K1PVT9</accession>
<proteinExistence type="predicted"/>
<keyword evidence="3" id="KW-1185">Reference proteome</keyword>
<evidence type="ECO:0000256" key="1">
    <source>
        <dbReference type="SAM" id="MobiDB-lite"/>
    </source>
</evidence>
<evidence type="ECO:0000313" key="2">
    <source>
        <dbReference type="EMBL" id="AKU97229.1"/>
    </source>
</evidence>
<evidence type="ECO:0000313" key="3">
    <source>
        <dbReference type="Proteomes" id="UP000064967"/>
    </source>
</evidence>